<dbReference type="PANTHER" id="PTHR30383">
    <property type="entry name" value="THIOESTERASE 1/PROTEASE 1/LYSOPHOSPHOLIPASE L1"/>
    <property type="match status" value="1"/>
</dbReference>
<dbReference type="PROSITE" id="PS50005">
    <property type="entry name" value="TPR"/>
    <property type="match status" value="1"/>
</dbReference>
<dbReference type="SUPFAM" id="SSF52266">
    <property type="entry name" value="SGNH hydrolase"/>
    <property type="match status" value="1"/>
</dbReference>
<gene>
    <name evidence="3" type="ORF">DCC81_18960</name>
</gene>
<proteinExistence type="predicted"/>
<comment type="caution">
    <text evidence="3">The sequence shown here is derived from an EMBL/GenBank/DDBJ whole genome shotgun (WGS) entry which is preliminary data.</text>
</comment>
<dbReference type="InterPro" id="IPR036514">
    <property type="entry name" value="SGNH_hydro_sf"/>
</dbReference>
<dbReference type="InterPro" id="IPR051532">
    <property type="entry name" value="Ester_Hydrolysis_Enzymes"/>
</dbReference>
<evidence type="ECO:0000259" key="2">
    <source>
        <dbReference type="Pfam" id="PF13472"/>
    </source>
</evidence>
<dbReference type="AlphaFoldDB" id="A0A2T7BJ65"/>
<dbReference type="Gene3D" id="3.40.50.1110">
    <property type="entry name" value="SGNH hydrolase"/>
    <property type="match status" value="1"/>
</dbReference>
<dbReference type="EMBL" id="QCYK01000002">
    <property type="protein sequence ID" value="PUZ26304.1"/>
    <property type="molecule type" value="Genomic_DNA"/>
</dbReference>
<organism evidence="3 4">
    <name type="scientific">Chitinophaga parva</name>
    <dbReference type="NCBI Taxonomy" id="2169414"/>
    <lineage>
        <taxon>Bacteria</taxon>
        <taxon>Pseudomonadati</taxon>
        <taxon>Bacteroidota</taxon>
        <taxon>Chitinophagia</taxon>
        <taxon>Chitinophagales</taxon>
        <taxon>Chitinophagaceae</taxon>
        <taxon>Chitinophaga</taxon>
    </lineage>
</organism>
<accession>A0A2T7BJ65</accession>
<reference evidence="3 4" key="1">
    <citation type="submission" date="2018-04" db="EMBL/GenBank/DDBJ databases">
        <title>Chitinophaga fuyangensis sp. nov., isolated from soil in a chemical factory.</title>
        <authorList>
            <person name="Chen K."/>
        </authorList>
    </citation>
    <scope>NUCLEOTIDE SEQUENCE [LARGE SCALE GENOMIC DNA]</scope>
    <source>
        <strain evidence="3 4">LY-1</strain>
    </source>
</reference>
<keyword evidence="1" id="KW-0802">TPR repeat</keyword>
<evidence type="ECO:0000256" key="1">
    <source>
        <dbReference type="PROSITE-ProRule" id="PRU00339"/>
    </source>
</evidence>
<keyword evidence="4" id="KW-1185">Reference proteome</keyword>
<name>A0A2T7BJ65_9BACT</name>
<dbReference type="InterPro" id="IPR019734">
    <property type="entry name" value="TPR_rpt"/>
</dbReference>
<feature type="domain" description="SGNH hydrolase-type esterase" evidence="2">
    <location>
        <begin position="98"/>
        <end position="373"/>
    </location>
</feature>
<evidence type="ECO:0000313" key="4">
    <source>
        <dbReference type="Proteomes" id="UP000244450"/>
    </source>
</evidence>
<dbReference type="OrthoDB" id="239390at2"/>
<dbReference type="GO" id="GO:0004622">
    <property type="term" value="F:phosphatidylcholine lysophospholipase activity"/>
    <property type="evidence" value="ECO:0007669"/>
    <property type="project" value="TreeGrafter"/>
</dbReference>
<evidence type="ECO:0000313" key="3">
    <source>
        <dbReference type="EMBL" id="PUZ26304.1"/>
    </source>
</evidence>
<protein>
    <recommendedName>
        <fullName evidence="2">SGNH hydrolase-type esterase domain-containing protein</fullName>
    </recommendedName>
</protein>
<dbReference type="InterPro" id="IPR013830">
    <property type="entry name" value="SGNH_hydro"/>
</dbReference>
<dbReference type="Pfam" id="PF13472">
    <property type="entry name" value="Lipase_GDSL_2"/>
    <property type="match status" value="1"/>
</dbReference>
<feature type="repeat" description="TPR" evidence="1">
    <location>
        <begin position="283"/>
        <end position="316"/>
    </location>
</feature>
<dbReference type="RefSeq" id="WP_108688142.1">
    <property type="nucleotide sequence ID" value="NZ_QCYK01000002.1"/>
</dbReference>
<dbReference type="PANTHER" id="PTHR30383:SF5">
    <property type="entry name" value="SGNH HYDROLASE-TYPE ESTERASE DOMAIN-CONTAINING PROTEIN"/>
    <property type="match status" value="1"/>
</dbReference>
<sequence length="524" mass="58985">MQITHPSARQARSWRAFSFRLIALLLPLAVLLLLEAGLRLFGYGHSHALFINDPQHPGYLVMNRYASEKFFTAADNATMGNYELFRAQKQPGTFRVFVLGESTTVGYPYMHNGSFHRWLQYRFMQTFPSRNIEVINVSLTAVNSYTVLAFGKEVLHYQPDAVLVYTGHNEYYGAQGVASTSKLGNQRWLVRVMLGLRDLRLTQLIQNSIASRQHIDTSQNLMQRMAAEQAIALHSSGYQAGVDQFSENMEALARVYSRGKVPLFISTLVSNEKDLPPFTGDSAKALFLQGRQWYATGDFTRAAAAFRQAKDLDQLRFRAPEAMNAVLRQLPQRYSGVHLVDAHAVFVEHSPHGVIGEETLLEHVHPNLYGYALLSDAFYRAMERARALPGMEGKAYSFEQLLVDMPLTNMDTLFGQYDVMLLKKGWPFLQPIPDSFKIDGSVEGKLAAQLVSKRVSWNDAMDALMEHYQQVHDARQIQRIAEAVMLEYNTDPVFYQYASQYAAAAGDTAKAGLYAKRAAALLSP</sequence>
<dbReference type="Proteomes" id="UP000244450">
    <property type="component" value="Unassembled WGS sequence"/>
</dbReference>